<evidence type="ECO:0000313" key="2">
    <source>
        <dbReference type="EMBL" id="MCZ8512198.1"/>
    </source>
</evidence>
<dbReference type="RefSeq" id="WP_269880614.1">
    <property type="nucleotide sequence ID" value="NZ_JAQAGZ010000004.1"/>
</dbReference>
<dbReference type="EMBL" id="JAQAGZ010000004">
    <property type="protein sequence ID" value="MCZ8512198.1"/>
    <property type="molecule type" value="Genomic_DNA"/>
</dbReference>
<dbReference type="Pfam" id="PF08909">
    <property type="entry name" value="DUF1854"/>
    <property type="match status" value="1"/>
</dbReference>
<reference evidence="2 3" key="1">
    <citation type="submission" date="2022-12" db="EMBL/GenBank/DDBJ databases">
        <title>Draft genome sequence of Paenibacillus sp. dW9.</title>
        <authorList>
            <person name="Choi E.-W."/>
            <person name="Kim D.-U."/>
        </authorList>
    </citation>
    <scope>NUCLEOTIDE SEQUENCE [LARGE SCALE GENOMIC DNA]</scope>
    <source>
        <strain evidence="3">dW9</strain>
    </source>
</reference>
<name>A0ABT4Q5N9_9BACL</name>
<dbReference type="InterPro" id="IPR015005">
    <property type="entry name" value="DUF1854"/>
</dbReference>
<accession>A0ABT4Q5N9</accession>
<comment type="caution">
    <text evidence="2">The sequence shown here is derived from an EMBL/GenBank/DDBJ whole genome shotgun (WGS) entry which is preliminary data.</text>
</comment>
<evidence type="ECO:0000259" key="1">
    <source>
        <dbReference type="Pfam" id="PF08909"/>
    </source>
</evidence>
<feature type="domain" description="DUF1854" evidence="1">
    <location>
        <begin position="35"/>
        <end position="161"/>
    </location>
</feature>
<dbReference type="Proteomes" id="UP001527882">
    <property type="component" value="Unassembled WGS sequence"/>
</dbReference>
<protein>
    <submittedName>
        <fullName evidence="2">DUF1854 domain-containing protein</fullName>
    </submittedName>
</protein>
<sequence length="166" mass="19497">MLQDPYEITMLEAEDVWLHRNAGGILQATIRGIDYNEVHLYRCYPFSKPDEYISIRKPGGEEIGIMRRLEDLESTSRQEARRELNLRYLIPRITHIEKIVQNPALWIWKVDTTLGAMTLALRNLHEHLQSPAPGRYLISDIEGRRCEIPNIDELDPHSRKQWNKIL</sequence>
<gene>
    <name evidence="2" type="ORF">O9H85_07110</name>
</gene>
<organism evidence="2 3">
    <name type="scientific">Paenibacillus gyeongsangnamensis</name>
    <dbReference type="NCBI Taxonomy" id="3388067"/>
    <lineage>
        <taxon>Bacteria</taxon>
        <taxon>Bacillati</taxon>
        <taxon>Bacillota</taxon>
        <taxon>Bacilli</taxon>
        <taxon>Bacillales</taxon>
        <taxon>Paenibacillaceae</taxon>
        <taxon>Paenibacillus</taxon>
    </lineage>
</organism>
<evidence type="ECO:0000313" key="3">
    <source>
        <dbReference type="Proteomes" id="UP001527882"/>
    </source>
</evidence>
<keyword evidence="3" id="KW-1185">Reference proteome</keyword>
<proteinExistence type="predicted"/>